<evidence type="ECO:0000256" key="5">
    <source>
        <dbReference type="SAM" id="MobiDB-lite"/>
    </source>
</evidence>
<dbReference type="InterPro" id="IPR026590">
    <property type="entry name" value="Ssirtuin_cat_dom"/>
</dbReference>
<dbReference type="KEGG" id="cot:CORT_0E05440"/>
<keyword evidence="4" id="KW-0479">Metal-binding</keyword>
<organism evidence="7 8">
    <name type="scientific">Candida orthopsilosis (strain 90-125)</name>
    <name type="common">Yeast</name>
    <dbReference type="NCBI Taxonomy" id="1136231"/>
    <lineage>
        <taxon>Eukaryota</taxon>
        <taxon>Fungi</taxon>
        <taxon>Dikarya</taxon>
        <taxon>Ascomycota</taxon>
        <taxon>Saccharomycotina</taxon>
        <taxon>Pichiomycetes</taxon>
        <taxon>Debaryomycetaceae</taxon>
        <taxon>Candida/Lodderomyces clade</taxon>
        <taxon>Candida</taxon>
    </lineage>
</organism>
<dbReference type="InterPro" id="IPR026591">
    <property type="entry name" value="Sirtuin_cat_small_dom_sf"/>
</dbReference>
<evidence type="ECO:0000256" key="3">
    <source>
        <dbReference type="ARBA" id="ARBA00023027"/>
    </source>
</evidence>
<evidence type="ECO:0000256" key="1">
    <source>
        <dbReference type="ARBA" id="ARBA00006924"/>
    </source>
</evidence>
<feature type="active site" description="Proton acceptor" evidence="4">
    <location>
        <position position="177"/>
    </location>
</feature>
<protein>
    <submittedName>
        <fullName evidence="7">Hst3 histone H3 K56 (H3K56) deacetylase</fullName>
    </submittedName>
</protein>
<dbReference type="eggNOG" id="KOG2684">
    <property type="taxonomic scope" value="Eukaryota"/>
</dbReference>
<feature type="binding site" evidence="4">
    <location>
        <position position="188"/>
    </location>
    <ligand>
        <name>Zn(2+)</name>
        <dbReference type="ChEBI" id="CHEBI:29105"/>
    </ligand>
</feature>
<proteinExistence type="inferred from homology"/>
<dbReference type="GO" id="GO:0046872">
    <property type="term" value="F:metal ion binding"/>
    <property type="evidence" value="ECO:0007669"/>
    <property type="project" value="UniProtKB-KW"/>
</dbReference>
<dbReference type="Gene3D" id="3.30.1600.10">
    <property type="entry name" value="SIR2/SIRT2 'Small Domain"/>
    <property type="match status" value="1"/>
</dbReference>
<feature type="compositionally biased region" description="Polar residues" evidence="5">
    <location>
        <begin position="470"/>
        <end position="481"/>
    </location>
</feature>
<feature type="domain" description="Deacetylase sirtuin-type" evidence="6">
    <location>
        <begin position="14"/>
        <end position="344"/>
    </location>
</feature>
<evidence type="ECO:0000313" key="8">
    <source>
        <dbReference type="Proteomes" id="UP000005018"/>
    </source>
</evidence>
<dbReference type="PANTHER" id="PTHR11085">
    <property type="entry name" value="NAD-DEPENDENT PROTEIN DEACYLASE SIRTUIN-5, MITOCHONDRIAL-RELATED"/>
    <property type="match status" value="1"/>
</dbReference>
<dbReference type="Gene3D" id="3.40.50.1220">
    <property type="entry name" value="TPP-binding domain"/>
    <property type="match status" value="1"/>
</dbReference>
<keyword evidence="8" id="KW-1185">Reference proteome</keyword>
<dbReference type="InterPro" id="IPR050134">
    <property type="entry name" value="NAD-dep_sirtuin_deacylases"/>
</dbReference>
<gene>
    <name evidence="7" type="ORF">CORT_0E05440</name>
</gene>
<feature type="region of interest" description="Disordered" evidence="5">
    <location>
        <begin position="391"/>
        <end position="481"/>
    </location>
</feature>
<dbReference type="InterPro" id="IPR029035">
    <property type="entry name" value="DHS-like_NAD/FAD-binding_dom"/>
</dbReference>
<keyword evidence="4" id="KW-0862">Zinc</keyword>
<dbReference type="RefSeq" id="XP_003870259.1">
    <property type="nucleotide sequence ID" value="XM_003870210.1"/>
</dbReference>
<feature type="binding site" evidence="4">
    <location>
        <position position="185"/>
    </location>
    <ligand>
        <name>Zn(2+)</name>
        <dbReference type="ChEBI" id="CHEBI:29105"/>
    </ligand>
</feature>
<evidence type="ECO:0000256" key="4">
    <source>
        <dbReference type="PROSITE-ProRule" id="PRU00236"/>
    </source>
</evidence>
<dbReference type="EMBL" id="HE681723">
    <property type="protein sequence ID" value="CCG24129.1"/>
    <property type="molecule type" value="Genomic_DNA"/>
</dbReference>
<dbReference type="GO" id="GO:0070403">
    <property type="term" value="F:NAD+ binding"/>
    <property type="evidence" value="ECO:0007669"/>
    <property type="project" value="InterPro"/>
</dbReference>
<keyword evidence="2" id="KW-0808">Transferase</keyword>
<dbReference type="GeneID" id="14540780"/>
<accession>H8X830</accession>
<dbReference type="GO" id="GO:0017136">
    <property type="term" value="F:histone deacetylase activity, NAD-dependent"/>
    <property type="evidence" value="ECO:0007669"/>
    <property type="project" value="TreeGrafter"/>
</dbReference>
<feature type="compositionally biased region" description="Basic and acidic residues" evidence="5">
    <location>
        <begin position="443"/>
        <end position="462"/>
    </location>
</feature>
<dbReference type="SUPFAM" id="SSF52467">
    <property type="entry name" value="DHS-like NAD/FAD-binding domain"/>
    <property type="match status" value="1"/>
</dbReference>
<feature type="binding site" evidence="4">
    <location>
        <position position="210"/>
    </location>
    <ligand>
        <name>Zn(2+)</name>
        <dbReference type="ChEBI" id="CHEBI:29105"/>
    </ligand>
</feature>
<dbReference type="OrthoDB" id="2919105at2759"/>
<keyword evidence="3" id="KW-0520">NAD</keyword>
<evidence type="ECO:0000259" key="6">
    <source>
        <dbReference type="PROSITE" id="PS50305"/>
    </source>
</evidence>
<dbReference type="Proteomes" id="UP000005018">
    <property type="component" value="Chromosome 5"/>
</dbReference>
<dbReference type="PROSITE" id="PS50305">
    <property type="entry name" value="SIRTUIN"/>
    <property type="match status" value="1"/>
</dbReference>
<dbReference type="HOGENOM" id="CLU_021544_4_0_1"/>
<dbReference type="Pfam" id="PF02146">
    <property type="entry name" value="SIR2"/>
    <property type="match status" value="2"/>
</dbReference>
<dbReference type="InterPro" id="IPR003000">
    <property type="entry name" value="Sirtuin"/>
</dbReference>
<name>H8X830_CANO9</name>
<comment type="similarity">
    <text evidence="1">Belongs to the sirtuin family. Class I subfamily.</text>
</comment>
<reference evidence="7 8" key="1">
    <citation type="journal article" date="2012" name="PLoS ONE">
        <title>Sequence and analysis of the genome of the pathogenic yeast Candida orthopsilosis.</title>
        <authorList>
            <person name="Riccombeni A."/>
            <person name="Vidanes G."/>
            <person name="Proux-Wera E."/>
            <person name="Wolfe K.H."/>
            <person name="Butler G."/>
        </authorList>
    </citation>
    <scope>NUCLEOTIDE SEQUENCE [LARGE SCALE GENOMIC DNA]</scope>
    <source>
        <strain evidence="7 8">Co 90-125</strain>
    </source>
</reference>
<dbReference type="GO" id="GO:0005634">
    <property type="term" value="C:nucleus"/>
    <property type="evidence" value="ECO:0007669"/>
    <property type="project" value="TreeGrafter"/>
</dbReference>
<feature type="compositionally biased region" description="Low complexity" evidence="5">
    <location>
        <begin position="430"/>
        <end position="440"/>
    </location>
</feature>
<feature type="binding site" evidence="4">
    <location>
        <position position="213"/>
    </location>
    <ligand>
        <name>Zn(2+)</name>
        <dbReference type="ChEBI" id="CHEBI:29105"/>
    </ligand>
</feature>
<dbReference type="PANTHER" id="PTHR11085:SF8">
    <property type="entry name" value="NAD-DEPENDENT HISTONE DEACETYLASE HST3"/>
    <property type="match status" value="1"/>
</dbReference>
<evidence type="ECO:0000313" key="7">
    <source>
        <dbReference type="EMBL" id="CCG24129.1"/>
    </source>
</evidence>
<feature type="compositionally biased region" description="Polar residues" evidence="5">
    <location>
        <begin position="398"/>
        <end position="415"/>
    </location>
</feature>
<dbReference type="AlphaFoldDB" id="H8X830"/>
<evidence type="ECO:0000256" key="2">
    <source>
        <dbReference type="ARBA" id="ARBA00022679"/>
    </source>
</evidence>
<sequence length="518" mass="58735">MHTINLDDGSNKITAECSIKLNEAIRYISKSKKTTVITGAGISCNAGIPDFRSENGLYNMVKHKYPKQIVRGQDLFDINLFRDETSLEIFCTFMERLYHYSLLAKPTESHKFLKHLKDKGKLLRCYTQNIDSLEQNVNLNLGINQSDFENEQKASGAGTGAGKFRQFWNNLDVVQLHGNLHKLSCTNCFAEFEWNSEFKTMFNQGVNPECSNCYNKYQQRLYQGKRMTGHIGLLRPDIVLYGENHRQSEILSQGLTNDLKSKPDLLIIMGTSLKVDGVKKLVKSLSKQIHERGGKVLFVNKTNLSKMWHQYVDYEILCDCDQFIRILKAEIPDLFLTQEQLDSKKLKNKAHEEIPMPSDAYKLIVKQEKDEETEDVKVKQENKSVQIKVESGSAELCSPSSTSPIRIKQEITNDILTPPDTPTKKRKRSSSSQQQSQKKQPSLKREPRVKLEKKVEHKEDGRKLKRPRGGSSTNASALDTSATVAAVGKEAAAYMTPPASFDESIPLKLYSSSQLNQC</sequence>